<dbReference type="Gene3D" id="3.40.190.10">
    <property type="entry name" value="Periplasmic binding protein-like II"/>
    <property type="match status" value="1"/>
</dbReference>
<name>A0A1D8GI53_9FIRM</name>
<dbReference type="SUPFAM" id="SSF53850">
    <property type="entry name" value="Periplasmic binding protein-like II"/>
    <property type="match status" value="1"/>
</dbReference>
<keyword evidence="4" id="KW-0732">Signal</keyword>
<feature type="domain" description="Solute-binding protein family 5" evidence="5">
    <location>
        <begin position="86"/>
        <end position="473"/>
    </location>
</feature>
<dbReference type="KEGG" id="gfe:Gferi_13985"/>
<dbReference type="Gene3D" id="3.90.76.10">
    <property type="entry name" value="Dipeptide-binding Protein, Domain 1"/>
    <property type="match status" value="1"/>
</dbReference>
<proteinExistence type="inferred from homology"/>
<reference evidence="6 7" key="1">
    <citation type="submission" date="2016-09" db="EMBL/GenBank/DDBJ databases">
        <title>Genomic analysis reveals versatility of anaerobic energy metabolism of Geosporobacter ferrireducens IRF9 of phylum Firmicutes.</title>
        <authorList>
            <person name="Kim S.-J."/>
        </authorList>
    </citation>
    <scope>NUCLEOTIDE SEQUENCE [LARGE SCALE GENOMIC DNA]</scope>
    <source>
        <strain evidence="6 7">IRF9</strain>
    </source>
</reference>
<dbReference type="GO" id="GO:0030288">
    <property type="term" value="C:outer membrane-bounded periplasmic space"/>
    <property type="evidence" value="ECO:0007669"/>
    <property type="project" value="UniProtKB-ARBA"/>
</dbReference>
<dbReference type="GO" id="GO:1904680">
    <property type="term" value="F:peptide transmembrane transporter activity"/>
    <property type="evidence" value="ECO:0007669"/>
    <property type="project" value="TreeGrafter"/>
</dbReference>
<comment type="similarity">
    <text evidence="2">Belongs to the bacterial solute-binding protein 5 family.</text>
</comment>
<dbReference type="OrthoDB" id="9801912at2"/>
<evidence type="ECO:0000313" key="6">
    <source>
        <dbReference type="EMBL" id="AOT70585.1"/>
    </source>
</evidence>
<evidence type="ECO:0000256" key="2">
    <source>
        <dbReference type="ARBA" id="ARBA00005695"/>
    </source>
</evidence>
<keyword evidence="3" id="KW-0813">Transport</keyword>
<dbReference type="PANTHER" id="PTHR30290">
    <property type="entry name" value="PERIPLASMIC BINDING COMPONENT OF ABC TRANSPORTER"/>
    <property type="match status" value="1"/>
</dbReference>
<dbReference type="InterPro" id="IPR030678">
    <property type="entry name" value="Peptide/Ni-bd"/>
</dbReference>
<dbReference type="InterPro" id="IPR000914">
    <property type="entry name" value="SBP_5_dom"/>
</dbReference>
<dbReference type="GO" id="GO:0043190">
    <property type="term" value="C:ATP-binding cassette (ABC) transporter complex"/>
    <property type="evidence" value="ECO:0007669"/>
    <property type="project" value="InterPro"/>
</dbReference>
<evidence type="ECO:0000313" key="7">
    <source>
        <dbReference type="Proteomes" id="UP000095743"/>
    </source>
</evidence>
<gene>
    <name evidence="6" type="ORF">Gferi_13985</name>
</gene>
<protein>
    <submittedName>
        <fullName evidence="6">Peptide ABC transporter substrate-binding protein</fullName>
    </submittedName>
</protein>
<organism evidence="6 7">
    <name type="scientific">Geosporobacter ferrireducens</name>
    <dbReference type="NCBI Taxonomy" id="1424294"/>
    <lineage>
        <taxon>Bacteria</taxon>
        <taxon>Bacillati</taxon>
        <taxon>Bacillota</taxon>
        <taxon>Clostridia</taxon>
        <taxon>Peptostreptococcales</taxon>
        <taxon>Thermotaleaceae</taxon>
        <taxon>Geosporobacter</taxon>
    </lineage>
</organism>
<evidence type="ECO:0000256" key="1">
    <source>
        <dbReference type="ARBA" id="ARBA00004196"/>
    </source>
</evidence>
<dbReference type="Pfam" id="PF00496">
    <property type="entry name" value="SBP_bac_5"/>
    <property type="match status" value="1"/>
</dbReference>
<dbReference type="PIRSF" id="PIRSF002741">
    <property type="entry name" value="MppA"/>
    <property type="match status" value="1"/>
</dbReference>
<dbReference type="STRING" id="1424294.Gferi_13985"/>
<comment type="subcellular location">
    <subcellularLocation>
        <location evidence="1">Cell envelope</location>
    </subcellularLocation>
</comment>
<dbReference type="GO" id="GO:0015833">
    <property type="term" value="P:peptide transport"/>
    <property type="evidence" value="ECO:0007669"/>
    <property type="project" value="TreeGrafter"/>
</dbReference>
<dbReference type="EMBL" id="CP017269">
    <property type="protein sequence ID" value="AOT70585.1"/>
    <property type="molecule type" value="Genomic_DNA"/>
</dbReference>
<dbReference type="Gene3D" id="3.10.105.10">
    <property type="entry name" value="Dipeptide-binding Protein, Domain 3"/>
    <property type="match status" value="1"/>
</dbReference>
<dbReference type="Proteomes" id="UP000095743">
    <property type="component" value="Chromosome"/>
</dbReference>
<keyword evidence="7" id="KW-1185">Reference proteome</keyword>
<accession>A0A1D8GI53</accession>
<dbReference type="FunFam" id="3.10.105.10:FF:000001">
    <property type="entry name" value="Oligopeptide ABC transporter, oligopeptide-binding protein"/>
    <property type="match status" value="1"/>
</dbReference>
<evidence type="ECO:0000256" key="3">
    <source>
        <dbReference type="ARBA" id="ARBA00022448"/>
    </source>
</evidence>
<dbReference type="PANTHER" id="PTHR30290:SF10">
    <property type="entry name" value="PERIPLASMIC OLIGOPEPTIDE-BINDING PROTEIN-RELATED"/>
    <property type="match status" value="1"/>
</dbReference>
<dbReference type="InterPro" id="IPR039424">
    <property type="entry name" value="SBP_5"/>
</dbReference>
<evidence type="ECO:0000256" key="4">
    <source>
        <dbReference type="ARBA" id="ARBA00022729"/>
    </source>
</evidence>
<dbReference type="CDD" id="cd08504">
    <property type="entry name" value="PBP2_OppA"/>
    <property type="match status" value="1"/>
</dbReference>
<sequence>MKRRVLSLLLVIVMILMLLPGCQTKETGPAGGNANENTEAKVEKKILKYNMAEDPRTLDPQLNSSIKAGDIINNIYEGLMREVDGKYVPGIAESYEVSDDGLTYTFHLRDAKWSDGQPITAHDFVYSWKRAADPTTASDYANLMYYIAGGYEFFNGEGSSEDVKVKALDDKTLEVTLAAPTPFFLELTAFYTFMPVRQDVVEKDPEGWAKNPELIVTNGPFKLAEYKMGDMAVLAKNENYWNADNVKLDEIVCYIIVEESTSLTAYESGDLDIITNIPLQEVPEIMVNNPEFHITQRNGTSFYVFNVKKPPLDDIRVRKALTLAIDRKLIVDNVTKGGEMPAVGFVPPVAGMKDTRGNVFREMAPDYGIAIDSSKVDEAKRLLAEAGYPDGKGFPEIDISYNTSESNKAIVEAIQEMWKKNLNIHATLTNQEWSVFANNRRNGNFYVARHNWIGDYADPVTFLDLYNSDGGNTSSQWVSKEYNELMNKIKTENDPIKRDEALYAAEKMLFDEQLFMPIFHHTDKMLVKDYVKDWKKTTALGNWYFGTTDIVK</sequence>
<evidence type="ECO:0000259" key="5">
    <source>
        <dbReference type="Pfam" id="PF00496"/>
    </source>
</evidence>
<dbReference type="RefSeq" id="WP_069977488.1">
    <property type="nucleotide sequence ID" value="NZ_CP017269.1"/>
</dbReference>
<dbReference type="FunFam" id="3.90.76.10:FF:000001">
    <property type="entry name" value="Oligopeptide ABC transporter substrate-binding protein"/>
    <property type="match status" value="1"/>
</dbReference>
<dbReference type="AlphaFoldDB" id="A0A1D8GI53"/>